<protein>
    <recommendedName>
        <fullName evidence="2">DUF6973 domain-containing protein</fullName>
    </recommendedName>
</protein>
<name>A0A4R3JN79_9FIRM</name>
<dbReference type="AlphaFoldDB" id="A0A4R3JN79"/>
<comment type="caution">
    <text evidence="3">The sequence shown here is derived from an EMBL/GenBank/DDBJ whole genome shotgun (WGS) entry which is preliminary data.</text>
</comment>
<feature type="domain" description="DUF6973" evidence="2">
    <location>
        <begin position="141"/>
        <end position="260"/>
    </location>
</feature>
<keyword evidence="1" id="KW-1133">Transmembrane helix</keyword>
<gene>
    <name evidence="3" type="ORF">EDD74_11375</name>
</gene>
<keyword evidence="1" id="KW-0472">Membrane</keyword>
<evidence type="ECO:0000259" key="2">
    <source>
        <dbReference type="Pfam" id="PF22322"/>
    </source>
</evidence>
<sequence>MAVIQYCHSFFENASMGIITQGIEKITCRWDSTLNVVKYNHNMRSEVYSMKKLFKVFSLMLVVIMAFPFSVMASENDQQRSDLIGAEEGDFEKLIAEIQRIKAAHPDYSEEMIMSFLEANHQDVERGIIDIWNALTDSEKKLCIRYPFDALKVNKAKNIATSQTEAKFGTNGLGNRSDAFRHGIWNAEMTVLIGKERAELFATAHEDKDVTGTESDGYPKTAHRDMDLHNNKVGREIGEKNKEASESEMADIIYQEIYSATTSFIWLHE</sequence>
<dbReference type="InterPro" id="IPR054246">
    <property type="entry name" value="DUF6973"/>
</dbReference>
<dbReference type="Pfam" id="PF22322">
    <property type="entry name" value="DUF6973"/>
    <property type="match status" value="1"/>
</dbReference>
<reference evidence="3 4" key="1">
    <citation type="submission" date="2019-03" db="EMBL/GenBank/DDBJ databases">
        <title>Genomic Encyclopedia of Type Strains, Phase IV (KMG-IV): sequencing the most valuable type-strain genomes for metagenomic binning, comparative biology and taxonomic classification.</title>
        <authorList>
            <person name="Goeker M."/>
        </authorList>
    </citation>
    <scope>NUCLEOTIDE SEQUENCE [LARGE SCALE GENOMIC DNA]</scope>
    <source>
        <strain evidence="3 4">DSM 103426</strain>
    </source>
</reference>
<accession>A0A4R3JN79</accession>
<evidence type="ECO:0000313" key="4">
    <source>
        <dbReference type="Proteomes" id="UP000294613"/>
    </source>
</evidence>
<evidence type="ECO:0000313" key="3">
    <source>
        <dbReference type="EMBL" id="TCS67938.1"/>
    </source>
</evidence>
<feature type="transmembrane region" description="Helical" evidence="1">
    <location>
        <begin position="53"/>
        <end position="73"/>
    </location>
</feature>
<evidence type="ECO:0000256" key="1">
    <source>
        <dbReference type="SAM" id="Phobius"/>
    </source>
</evidence>
<proteinExistence type="predicted"/>
<dbReference type="Proteomes" id="UP000294613">
    <property type="component" value="Unassembled WGS sequence"/>
</dbReference>
<keyword evidence="1" id="KW-0812">Transmembrane</keyword>
<dbReference type="EMBL" id="SLZV01000013">
    <property type="protein sequence ID" value="TCS67938.1"/>
    <property type="molecule type" value="Genomic_DNA"/>
</dbReference>
<organism evidence="3 4">
    <name type="scientific">Faecalimonas umbilicata</name>
    <dbReference type="NCBI Taxonomy" id="1912855"/>
    <lineage>
        <taxon>Bacteria</taxon>
        <taxon>Bacillati</taxon>
        <taxon>Bacillota</taxon>
        <taxon>Clostridia</taxon>
        <taxon>Lachnospirales</taxon>
        <taxon>Lachnospiraceae</taxon>
        <taxon>Faecalimonas</taxon>
    </lineage>
</organism>